<feature type="domain" description="PHD-type" evidence="8">
    <location>
        <begin position="881"/>
        <end position="934"/>
    </location>
</feature>
<reference evidence="9" key="2">
    <citation type="submission" date="2024-10" db="UniProtKB">
        <authorList>
            <consortium name="EnsemblProtists"/>
        </authorList>
    </citation>
    <scope>IDENTIFICATION</scope>
</reference>
<evidence type="ECO:0000313" key="10">
    <source>
        <dbReference type="Proteomes" id="UP000013827"/>
    </source>
</evidence>
<evidence type="ECO:0000256" key="3">
    <source>
        <dbReference type="ARBA" id="ARBA00022771"/>
    </source>
</evidence>
<evidence type="ECO:0000256" key="1">
    <source>
        <dbReference type="ARBA" id="ARBA00004123"/>
    </source>
</evidence>
<keyword evidence="5" id="KW-0539">Nucleus</keyword>
<dbReference type="SUPFAM" id="SSF57903">
    <property type="entry name" value="FYVE/PHD zinc finger"/>
    <property type="match status" value="1"/>
</dbReference>
<evidence type="ECO:0000256" key="6">
    <source>
        <dbReference type="PROSITE-ProRule" id="PRU00146"/>
    </source>
</evidence>
<evidence type="ECO:0000256" key="5">
    <source>
        <dbReference type="ARBA" id="ARBA00023242"/>
    </source>
</evidence>
<dbReference type="InterPro" id="IPR011011">
    <property type="entry name" value="Znf_FYVE_PHD"/>
</dbReference>
<evidence type="ECO:0000256" key="2">
    <source>
        <dbReference type="ARBA" id="ARBA00022723"/>
    </source>
</evidence>
<dbReference type="PANTHER" id="PTHR46174">
    <property type="entry name" value="CXXC-TYPE ZINC FINGER PROTEIN 1"/>
    <property type="match status" value="1"/>
</dbReference>
<dbReference type="GeneID" id="17251935"/>
<feature type="region of interest" description="Disordered" evidence="7">
    <location>
        <begin position="33"/>
        <end position="65"/>
    </location>
</feature>
<dbReference type="GO" id="GO:0048188">
    <property type="term" value="C:Set1C/COMPASS complex"/>
    <property type="evidence" value="ECO:0007669"/>
    <property type="project" value="InterPro"/>
</dbReference>
<dbReference type="Pfam" id="PF00628">
    <property type="entry name" value="PHD"/>
    <property type="match status" value="1"/>
</dbReference>
<keyword evidence="10" id="KW-1185">Reference proteome</keyword>
<keyword evidence="2" id="KW-0479">Metal-binding</keyword>
<accession>A0A0D3I3C8</accession>
<name>A0A0D3I3C8_EMIH1</name>
<dbReference type="GO" id="GO:0045893">
    <property type="term" value="P:positive regulation of DNA-templated transcription"/>
    <property type="evidence" value="ECO:0007669"/>
    <property type="project" value="TreeGrafter"/>
</dbReference>
<feature type="compositionally biased region" description="Polar residues" evidence="7">
    <location>
        <begin position="42"/>
        <end position="62"/>
    </location>
</feature>
<dbReference type="HOGENOM" id="CLU_313626_0_0_1"/>
<comment type="subcellular location">
    <subcellularLocation>
        <location evidence="1">Nucleus</location>
    </subcellularLocation>
</comment>
<protein>
    <recommendedName>
        <fullName evidence="8">PHD-type domain-containing protein</fullName>
    </recommendedName>
</protein>
<dbReference type="InterPro" id="IPR013083">
    <property type="entry name" value="Znf_RING/FYVE/PHD"/>
</dbReference>
<feature type="region of interest" description="Disordered" evidence="7">
    <location>
        <begin position="1"/>
        <end position="20"/>
    </location>
</feature>
<sequence length="934" mass="99529">MPNPMFDEMAGSCSPASKHRRKKLKSCPHECCSSLAGAPASENEQQQTPEQPSLSKAASPSPQRALRPLNLTASFTPPAATGAISVAPLPTAPSPPPPPPSAGGDVRSTLVLLRDEGYLQISDKHLEKVVAGGRFSVEQLLDMHSPNQPGGLLQLAEGGDASDHHHSIVLFTPTDCDPELGVLSVSFVGRCACGEGDRQDPLECASVLASLADGLSGSIFSSGVGLYLDKVRKLGSFEALSILLPAVGEPAAGTRVNSSVGCFAALVTGLLETLSTAAPRQAVMTCTGETFLPLCRDCDLERYDSITKPYLNRLIASELRNRGLSLRGMGLLVPFSKQGRTDKAGTTGVLHLDAAKPGDAPLMNLGCEQLIVGNLGHVGWLLKRVFDKSGVISVAHIKEYADAAAAAVGMALGLGALDGTRLLLHLLAAPLNPALAATTAAKKKAPTFLAQLESSAAKGEKQEMLKLAHQFLAFGSFSPIFGGRGGHVRARFERSAAEATAALDGRSLTVWCPHQLDERRAAHLRKSLPYGSQVRFRDTSETLPRHFRDTSRHVSPNITSRIVAQAEMLSTTYFCWPVVVAPDGWDPAEAEESLLVQAGELTYISASQLSGLLYTPDVTPPDTATLFALRSLGPLLLDEAARWGRKHPTVAQGRMSEADRLAAGREPRKAPMSEADRLAAGREPRMTEADRLAAGREPRKAPMSEADRLAAGREPRKAPMSEADRLAAGREPRKARMSEADRLAAGREPRKAPMSEADRLAAGREPRKARMSEADRLAAGREPRAARKPTQSDPATARYICPECDKPGEALVLRVRQGGEYNKVQVRADHAACTAGGSSRRPSCWAIRDGCFTFVGMTGHHLVPLTRLSRPSDGAEAAAAKQHCVDNCRHGRSDVGSVMIACDGCDDWFHPACVGMTIKQAAALKSYVCGQCQL</sequence>
<dbReference type="Gene3D" id="3.30.40.10">
    <property type="entry name" value="Zinc/RING finger domain, C3HC4 (zinc finger)"/>
    <property type="match status" value="1"/>
</dbReference>
<reference evidence="10" key="1">
    <citation type="journal article" date="2013" name="Nature">
        <title>Pan genome of the phytoplankton Emiliania underpins its global distribution.</title>
        <authorList>
            <person name="Read B.A."/>
            <person name="Kegel J."/>
            <person name="Klute M.J."/>
            <person name="Kuo A."/>
            <person name="Lefebvre S.C."/>
            <person name="Maumus F."/>
            <person name="Mayer C."/>
            <person name="Miller J."/>
            <person name="Monier A."/>
            <person name="Salamov A."/>
            <person name="Young J."/>
            <person name="Aguilar M."/>
            <person name="Claverie J.M."/>
            <person name="Frickenhaus S."/>
            <person name="Gonzalez K."/>
            <person name="Herman E.K."/>
            <person name="Lin Y.C."/>
            <person name="Napier J."/>
            <person name="Ogata H."/>
            <person name="Sarno A.F."/>
            <person name="Shmutz J."/>
            <person name="Schroeder D."/>
            <person name="de Vargas C."/>
            <person name="Verret F."/>
            <person name="von Dassow P."/>
            <person name="Valentin K."/>
            <person name="Van de Peer Y."/>
            <person name="Wheeler G."/>
            <person name="Dacks J.B."/>
            <person name="Delwiche C.F."/>
            <person name="Dyhrman S.T."/>
            <person name="Glockner G."/>
            <person name="John U."/>
            <person name="Richards T."/>
            <person name="Worden A.Z."/>
            <person name="Zhang X."/>
            <person name="Grigoriev I.V."/>
            <person name="Allen A.E."/>
            <person name="Bidle K."/>
            <person name="Borodovsky M."/>
            <person name="Bowler C."/>
            <person name="Brownlee C."/>
            <person name="Cock J.M."/>
            <person name="Elias M."/>
            <person name="Gladyshev V.N."/>
            <person name="Groth M."/>
            <person name="Guda C."/>
            <person name="Hadaegh A."/>
            <person name="Iglesias-Rodriguez M.D."/>
            <person name="Jenkins J."/>
            <person name="Jones B.M."/>
            <person name="Lawson T."/>
            <person name="Leese F."/>
            <person name="Lindquist E."/>
            <person name="Lobanov A."/>
            <person name="Lomsadze A."/>
            <person name="Malik S.B."/>
            <person name="Marsh M.E."/>
            <person name="Mackinder L."/>
            <person name="Mock T."/>
            <person name="Mueller-Roeber B."/>
            <person name="Pagarete A."/>
            <person name="Parker M."/>
            <person name="Probert I."/>
            <person name="Quesneville H."/>
            <person name="Raines C."/>
            <person name="Rensing S.A."/>
            <person name="Riano-Pachon D.M."/>
            <person name="Richier S."/>
            <person name="Rokitta S."/>
            <person name="Shiraiwa Y."/>
            <person name="Soanes D.M."/>
            <person name="van der Giezen M."/>
            <person name="Wahlund T.M."/>
            <person name="Williams B."/>
            <person name="Wilson W."/>
            <person name="Wolfe G."/>
            <person name="Wurch L.L."/>
        </authorList>
    </citation>
    <scope>NUCLEOTIDE SEQUENCE</scope>
</reference>
<feature type="compositionally biased region" description="Basic and acidic residues" evidence="7">
    <location>
        <begin position="656"/>
        <end position="785"/>
    </location>
</feature>
<evidence type="ECO:0000313" key="9">
    <source>
        <dbReference type="EnsemblProtists" id="EOD05763"/>
    </source>
</evidence>
<evidence type="ECO:0000259" key="8">
    <source>
        <dbReference type="PROSITE" id="PS50016"/>
    </source>
</evidence>
<dbReference type="SMART" id="SM00249">
    <property type="entry name" value="PHD"/>
    <property type="match status" value="1"/>
</dbReference>
<dbReference type="PANTHER" id="PTHR46174:SF1">
    <property type="entry name" value="CXXC-TYPE ZINC FINGER PROTEIN 1"/>
    <property type="match status" value="1"/>
</dbReference>
<organism evidence="9 10">
    <name type="scientific">Emiliania huxleyi (strain CCMP1516)</name>
    <dbReference type="NCBI Taxonomy" id="280463"/>
    <lineage>
        <taxon>Eukaryota</taxon>
        <taxon>Haptista</taxon>
        <taxon>Haptophyta</taxon>
        <taxon>Prymnesiophyceae</taxon>
        <taxon>Isochrysidales</taxon>
        <taxon>Noelaerhabdaceae</taxon>
        <taxon>Emiliania</taxon>
    </lineage>
</organism>
<feature type="compositionally biased region" description="Pro residues" evidence="7">
    <location>
        <begin position="90"/>
        <end position="101"/>
    </location>
</feature>
<dbReference type="eggNOG" id="KOG1632">
    <property type="taxonomic scope" value="Eukaryota"/>
</dbReference>
<dbReference type="Proteomes" id="UP000013827">
    <property type="component" value="Unassembled WGS sequence"/>
</dbReference>
<dbReference type="InterPro" id="IPR019787">
    <property type="entry name" value="Znf_PHD-finger"/>
</dbReference>
<dbReference type="GO" id="GO:0008270">
    <property type="term" value="F:zinc ion binding"/>
    <property type="evidence" value="ECO:0007669"/>
    <property type="project" value="UniProtKB-KW"/>
</dbReference>
<dbReference type="EnsemblProtists" id="EOD05763">
    <property type="protein sequence ID" value="EOD05763"/>
    <property type="gene ID" value="EMIHUDRAFT_107169"/>
</dbReference>
<dbReference type="PROSITE" id="PS50016">
    <property type="entry name" value="ZF_PHD_2"/>
    <property type="match status" value="1"/>
</dbReference>
<feature type="region of interest" description="Disordered" evidence="7">
    <location>
        <begin position="82"/>
        <end position="106"/>
    </location>
</feature>
<proteinExistence type="predicted"/>
<dbReference type="KEGG" id="ehx:EMIHUDRAFT_107169"/>
<keyword evidence="3 6" id="KW-0863">Zinc-finger</keyword>
<dbReference type="RefSeq" id="XP_005758192.1">
    <property type="nucleotide sequence ID" value="XM_005758135.1"/>
</dbReference>
<dbReference type="STRING" id="2903.R1B805"/>
<keyword evidence="4" id="KW-0862">Zinc</keyword>
<feature type="region of interest" description="Disordered" evidence="7">
    <location>
        <begin position="646"/>
        <end position="794"/>
    </location>
</feature>
<dbReference type="AlphaFoldDB" id="A0A0D3I3C8"/>
<dbReference type="InterPro" id="IPR037869">
    <property type="entry name" value="Spp1/CFP1"/>
</dbReference>
<evidence type="ECO:0000256" key="4">
    <source>
        <dbReference type="ARBA" id="ARBA00022833"/>
    </source>
</evidence>
<evidence type="ECO:0000256" key="7">
    <source>
        <dbReference type="SAM" id="MobiDB-lite"/>
    </source>
</evidence>
<dbReference type="InterPro" id="IPR001965">
    <property type="entry name" value="Znf_PHD"/>
</dbReference>
<dbReference type="PaxDb" id="2903-EOD05763"/>